<feature type="transmembrane region" description="Helical" evidence="15">
    <location>
        <begin position="180"/>
        <end position="200"/>
    </location>
</feature>
<evidence type="ECO:0000259" key="16">
    <source>
        <dbReference type="PROSITE" id="PS50109"/>
    </source>
</evidence>
<keyword evidence="9" id="KW-0547">Nucleotide-binding</keyword>
<dbReference type="PANTHER" id="PTHR44936:SF5">
    <property type="entry name" value="SENSOR HISTIDINE KINASE ENVZ"/>
    <property type="match status" value="1"/>
</dbReference>
<evidence type="ECO:0000256" key="9">
    <source>
        <dbReference type="ARBA" id="ARBA00022741"/>
    </source>
</evidence>
<dbReference type="Pfam" id="PF00672">
    <property type="entry name" value="HAMP"/>
    <property type="match status" value="1"/>
</dbReference>
<keyword evidence="11" id="KW-0067">ATP-binding</keyword>
<evidence type="ECO:0000256" key="13">
    <source>
        <dbReference type="ARBA" id="ARBA00023012"/>
    </source>
</evidence>
<dbReference type="RefSeq" id="WP_131181977.1">
    <property type="nucleotide sequence ID" value="NZ_QJUI01000022.1"/>
</dbReference>
<name>A0A4Q9QHQ3_9GAMM</name>
<evidence type="ECO:0000256" key="11">
    <source>
        <dbReference type="ARBA" id="ARBA00022840"/>
    </source>
</evidence>
<evidence type="ECO:0000256" key="10">
    <source>
        <dbReference type="ARBA" id="ARBA00022777"/>
    </source>
</evidence>
<dbReference type="SMART" id="SM00388">
    <property type="entry name" value="HisKA"/>
    <property type="match status" value="1"/>
</dbReference>
<feature type="domain" description="Histidine kinase" evidence="16">
    <location>
        <begin position="261"/>
        <end position="460"/>
    </location>
</feature>
<dbReference type="CDD" id="cd00075">
    <property type="entry name" value="HATPase"/>
    <property type="match status" value="1"/>
</dbReference>
<dbReference type="InterPro" id="IPR005467">
    <property type="entry name" value="His_kinase_dom"/>
</dbReference>
<evidence type="ECO:0000256" key="4">
    <source>
        <dbReference type="ARBA" id="ARBA00022475"/>
    </source>
</evidence>
<dbReference type="InterPro" id="IPR036890">
    <property type="entry name" value="HATPase_C_sf"/>
</dbReference>
<dbReference type="InterPro" id="IPR003594">
    <property type="entry name" value="HATPase_dom"/>
</dbReference>
<dbReference type="GO" id="GO:0005886">
    <property type="term" value="C:plasma membrane"/>
    <property type="evidence" value="ECO:0007669"/>
    <property type="project" value="UniProtKB-SubCell"/>
</dbReference>
<keyword evidence="10 18" id="KW-0418">Kinase</keyword>
<dbReference type="Pfam" id="PF02518">
    <property type="entry name" value="HATPase_c"/>
    <property type="match status" value="1"/>
</dbReference>
<accession>A0A4Q9QHQ3</accession>
<organism evidence="18 19">
    <name type="scientific">Phytopseudomonas daroniae</name>
    <dbReference type="NCBI Taxonomy" id="2487519"/>
    <lineage>
        <taxon>Bacteria</taxon>
        <taxon>Pseudomonadati</taxon>
        <taxon>Pseudomonadota</taxon>
        <taxon>Gammaproteobacteria</taxon>
        <taxon>Pseudomonadales</taxon>
        <taxon>Pseudomonadaceae</taxon>
        <taxon>Phytopseudomonas</taxon>
    </lineage>
</organism>
<dbReference type="SUPFAM" id="SSF55874">
    <property type="entry name" value="ATPase domain of HSP90 chaperone/DNA topoisomerase II/histidine kinase"/>
    <property type="match status" value="1"/>
</dbReference>
<dbReference type="SMART" id="SM00387">
    <property type="entry name" value="HATPase_c"/>
    <property type="match status" value="1"/>
</dbReference>
<comment type="catalytic activity">
    <reaction evidence="1">
        <text>ATP + protein L-histidine = ADP + protein N-phospho-L-histidine.</text>
        <dbReference type="EC" id="2.7.13.3"/>
    </reaction>
</comment>
<dbReference type="InterPro" id="IPR003661">
    <property type="entry name" value="HisK_dim/P_dom"/>
</dbReference>
<keyword evidence="4" id="KW-1003">Cell membrane</keyword>
<dbReference type="Proteomes" id="UP000292302">
    <property type="component" value="Unassembled WGS sequence"/>
</dbReference>
<dbReference type="Pfam" id="PF00512">
    <property type="entry name" value="HisKA"/>
    <property type="match status" value="1"/>
</dbReference>
<keyword evidence="8 15" id="KW-0812">Transmembrane</keyword>
<evidence type="ECO:0000313" key="18">
    <source>
        <dbReference type="EMBL" id="TBU73101.1"/>
    </source>
</evidence>
<dbReference type="InterPro" id="IPR050980">
    <property type="entry name" value="2C_sensor_his_kinase"/>
</dbReference>
<evidence type="ECO:0000259" key="17">
    <source>
        <dbReference type="PROSITE" id="PS50885"/>
    </source>
</evidence>
<keyword evidence="19" id="KW-1185">Reference proteome</keyword>
<feature type="transmembrane region" description="Helical" evidence="15">
    <location>
        <begin position="12"/>
        <end position="33"/>
    </location>
</feature>
<sequence>MKWFWPDALYGRLVIILVAGLIAAQVLTSSIWYEVRHGQVLEIPTRLLAGRLADLLLLDQRAPGQAEQLLQSLQSADFRLLDTKPPVGKPLAEADRNRETLLREVIEERTGQPVDLNLLRLEVLDPDEHPASLPVLFGTAPVRGRFLVELQLPSGRELYIEATEEQGWTNTPPLSLLLDYALRIYLLRILVVLLIALLAVRLALRPLKQMAGAAEALGHDIHRPPLPLDGPQEVRQAAQAFNAMQHRVIESIAERTRFFAAVSHDLRTPITRLRLRTELLGDELTRERFRTDLQHMEEMISTSLEFLRSGELEHASEPVDIDALLQALQADFDDLGARVSLSGSSRPLNAHASGLRRCLQNLLENAVHHAGGSIDIEVRDNPERLLIRIGDRGPGIPEALLDRVMEPFYRQDEARAVSNTGYGLGLSIARSIASAHGGSLVLSPRPGGGLLASLELPRRVD</sequence>
<dbReference type="OrthoDB" id="9804645at2"/>
<protein>
    <recommendedName>
        <fullName evidence="3">histidine kinase</fullName>
        <ecNumber evidence="3">2.7.13.3</ecNumber>
    </recommendedName>
</protein>
<keyword evidence="12 15" id="KW-1133">Transmembrane helix</keyword>
<dbReference type="SUPFAM" id="SSF47384">
    <property type="entry name" value="Homodimeric domain of signal transducing histidine kinase"/>
    <property type="match status" value="1"/>
</dbReference>
<evidence type="ECO:0000256" key="8">
    <source>
        <dbReference type="ARBA" id="ARBA00022692"/>
    </source>
</evidence>
<evidence type="ECO:0000256" key="7">
    <source>
        <dbReference type="ARBA" id="ARBA00022679"/>
    </source>
</evidence>
<comment type="subcellular location">
    <subcellularLocation>
        <location evidence="2">Cell inner membrane</location>
        <topology evidence="2">Multi-pass membrane protein</topology>
    </subcellularLocation>
</comment>
<dbReference type="PROSITE" id="PS50885">
    <property type="entry name" value="HAMP"/>
    <property type="match status" value="1"/>
</dbReference>
<evidence type="ECO:0000256" key="15">
    <source>
        <dbReference type="SAM" id="Phobius"/>
    </source>
</evidence>
<comment type="caution">
    <text evidence="18">The sequence shown here is derived from an EMBL/GenBank/DDBJ whole genome shotgun (WGS) entry which is preliminary data.</text>
</comment>
<evidence type="ECO:0000256" key="12">
    <source>
        <dbReference type="ARBA" id="ARBA00022989"/>
    </source>
</evidence>
<dbReference type="GO" id="GO:0000155">
    <property type="term" value="F:phosphorelay sensor kinase activity"/>
    <property type="evidence" value="ECO:0007669"/>
    <property type="project" value="InterPro"/>
</dbReference>
<dbReference type="PROSITE" id="PS50109">
    <property type="entry name" value="HIS_KIN"/>
    <property type="match status" value="1"/>
</dbReference>
<dbReference type="CDD" id="cd00082">
    <property type="entry name" value="HisKA"/>
    <property type="match status" value="1"/>
</dbReference>
<evidence type="ECO:0000256" key="1">
    <source>
        <dbReference type="ARBA" id="ARBA00000085"/>
    </source>
</evidence>
<evidence type="ECO:0000256" key="5">
    <source>
        <dbReference type="ARBA" id="ARBA00022519"/>
    </source>
</evidence>
<evidence type="ECO:0000256" key="6">
    <source>
        <dbReference type="ARBA" id="ARBA00022553"/>
    </source>
</evidence>
<dbReference type="GO" id="GO:0005524">
    <property type="term" value="F:ATP binding"/>
    <property type="evidence" value="ECO:0007669"/>
    <property type="project" value="UniProtKB-KW"/>
</dbReference>
<proteinExistence type="predicted"/>
<dbReference type="EMBL" id="QJUI01000022">
    <property type="protein sequence ID" value="TBU73101.1"/>
    <property type="molecule type" value="Genomic_DNA"/>
</dbReference>
<gene>
    <name evidence="18" type="ORF">DNK06_21190</name>
</gene>
<evidence type="ECO:0000313" key="19">
    <source>
        <dbReference type="Proteomes" id="UP000292302"/>
    </source>
</evidence>
<dbReference type="PRINTS" id="PR00344">
    <property type="entry name" value="BCTRLSENSOR"/>
</dbReference>
<feature type="domain" description="HAMP" evidence="17">
    <location>
        <begin position="201"/>
        <end position="253"/>
    </location>
</feature>
<dbReference type="PANTHER" id="PTHR44936">
    <property type="entry name" value="SENSOR PROTEIN CREC"/>
    <property type="match status" value="1"/>
</dbReference>
<reference evidence="18 19" key="1">
    <citation type="submission" date="2018-06" db="EMBL/GenBank/DDBJ databases">
        <title>Three novel Pseudomonas species isolated from symptomatic oak.</title>
        <authorList>
            <person name="Bueno-Gonzalez V."/>
            <person name="Brady C."/>
        </authorList>
    </citation>
    <scope>NUCLEOTIDE SEQUENCE [LARGE SCALE GENOMIC DNA]</scope>
    <source>
        <strain evidence="18 19">P9A</strain>
    </source>
</reference>
<dbReference type="Gene3D" id="3.30.565.10">
    <property type="entry name" value="Histidine kinase-like ATPase, C-terminal domain"/>
    <property type="match status" value="1"/>
</dbReference>
<evidence type="ECO:0000256" key="3">
    <source>
        <dbReference type="ARBA" id="ARBA00012438"/>
    </source>
</evidence>
<dbReference type="InterPro" id="IPR003660">
    <property type="entry name" value="HAMP_dom"/>
</dbReference>
<evidence type="ECO:0000256" key="14">
    <source>
        <dbReference type="ARBA" id="ARBA00023136"/>
    </source>
</evidence>
<dbReference type="InterPro" id="IPR004358">
    <property type="entry name" value="Sig_transdc_His_kin-like_C"/>
</dbReference>
<dbReference type="EC" id="2.7.13.3" evidence="3"/>
<keyword evidence="7" id="KW-0808">Transferase</keyword>
<keyword evidence="13" id="KW-0902">Two-component regulatory system</keyword>
<dbReference type="InterPro" id="IPR036097">
    <property type="entry name" value="HisK_dim/P_sf"/>
</dbReference>
<keyword evidence="5" id="KW-0997">Cell inner membrane</keyword>
<dbReference type="AlphaFoldDB" id="A0A4Q9QHQ3"/>
<evidence type="ECO:0000256" key="2">
    <source>
        <dbReference type="ARBA" id="ARBA00004429"/>
    </source>
</evidence>
<dbReference type="Gene3D" id="1.10.287.130">
    <property type="match status" value="1"/>
</dbReference>
<keyword evidence="14 15" id="KW-0472">Membrane</keyword>
<dbReference type="SMART" id="SM00304">
    <property type="entry name" value="HAMP"/>
    <property type="match status" value="1"/>
</dbReference>
<dbReference type="CDD" id="cd06225">
    <property type="entry name" value="HAMP"/>
    <property type="match status" value="1"/>
</dbReference>
<keyword evidence="6" id="KW-0597">Phosphoprotein</keyword>